<protein>
    <submittedName>
        <fullName evidence="1">Uncharacterized protein</fullName>
    </submittedName>
</protein>
<proteinExistence type="predicted"/>
<dbReference type="AlphaFoldDB" id="A0A8D8QJX5"/>
<accession>A0A8D8QJX5</accession>
<dbReference type="EMBL" id="HBUF01080822">
    <property type="protein sequence ID" value="CAG6632835.1"/>
    <property type="molecule type" value="Transcribed_RNA"/>
</dbReference>
<sequence>MRRNISSQLEQTSEYCTVREDRIKVDKSRTDWSSVQLNRFSTMTTNSDQLECSSSGNISTLPTERDTDSCNFSKLALGEDTSLGMKPVVKAKRNSLIRSAFSIQSSLGTASPMFECGAPF</sequence>
<reference evidence="1" key="1">
    <citation type="submission" date="2021-05" db="EMBL/GenBank/DDBJ databases">
        <authorList>
            <person name="Alioto T."/>
            <person name="Alioto T."/>
            <person name="Gomez Garrido J."/>
        </authorList>
    </citation>
    <scope>NUCLEOTIDE SEQUENCE</scope>
</reference>
<name>A0A8D8QJX5_9HEMI</name>
<organism evidence="1">
    <name type="scientific">Cacopsylla melanoneura</name>
    <dbReference type="NCBI Taxonomy" id="428564"/>
    <lineage>
        <taxon>Eukaryota</taxon>
        <taxon>Metazoa</taxon>
        <taxon>Ecdysozoa</taxon>
        <taxon>Arthropoda</taxon>
        <taxon>Hexapoda</taxon>
        <taxon>Insecta</taxon>
        <taxon>Pterygota</taxon>
        <taxon>Neoptera</taxon>
        <taxon>Paraneoptera</taxon>
        <taxon>Hemiptera</taxon>
        <taxon>Sternorrhyncha</taxon>
        <taxon>Psylloidea</taxon>
        <taxon>Psyllidae</taxon>
        <taxon>Psyllinae</taxon>
        <taxon>Cacopsylla</taxon>
    </lineage>
</organism>
<evidence type="ECO:0000313" key="1">
    <source>
        <dbReference type="EMBL" id="CAG6632835.1"/>
    </source>
</evidence>